<dbReference type="Pfam" id="PF13641">
    <property type="entry name" value="Glyco_tranf_2_3"/>
    <property type="match status" value="1"/>
</dbReference>
<dbReference type="PATRIC" id="fig|1666912.4.peg.2997"/>
<keyword evidence="3" id="KW-0808">Transferase</keyword>
<dbReference type="InterPro" id="IPR029044">
    <property type="entry name" value="Nucleotide-diphossugar_trans"/>
</dbReference>
<keyword evidence="1" id="KW-0472">Membrane</keyword>
<comment type="caution">
    <text evidence="3">The sequence shown here is derived from an EMBL/GenBank/DDBJ whole genome shotgun (WGS) entry which is preliminary data.</text>
</comment>
<dbReference type="CDD" id="cd04186">
    <property type="entry name" value="GT_2_like_c"/>
    <property type="match status" value="1"/>
</dbReference>
<sequence>MSTRVLTVILNYRTADMTLRAAQAAQTAMADVPGEIVIVDNDSGDGSEDMLRAGILGWDRTRLIQSGHNGGFGAGNNVGIRAGLSDGTAPDFIYLLNSDAFPEPDAIATLRDYLVANPDCGFVGSRIAGEDGGDHVTAFRFHSARSEFETAAHTGIISKLLRNHIVPMGVPDAPTRVDWCAGASVMFRQATLDQIGLFDEDFFLYFEETDLCHRIADAGWHGMYLPQSRVVHVGGASTGVTQNARKPAYWFDSRWLYFTKRGGRGYAALTTLAYLAGAAIWTLRRVVERKEDRIAPYFLRDLLAHSWRNLMPGATASRGSKGARKAAR</sequence>
<evidence type="ECO:0000313" key="3">
    <source>
        <dbReference type="EMBL" id="KPP91012.1"/>
    </source>
</evidence>
<accession>A0A0P7YQ16</accession>
<evidence type="ECO:0000313" key="2">
    <source>
        <dbReference type="EMBL" id="CUX83972.1"/>
    </source>
</evidence>
<reference evidence="2 5" key="2">
    <citation type="submission" date="2016-01" db="EMBL/GenBank/DDBJ databases">
        <authorList>
            <person name="Varghese N."/>
        </authorList>
    </citation>
    <scope>NUCLEOTIDE SEQUENCE [LARGE SCALE GENOMIC DNA]</scope>
    <source>
        <strain evidence="2 5">HL-91</strain>
    </source>
</reference>
<dbReference type="EMBL" id="FBYC01000004">
    <property type="protein sequence ID" value="CUX83972.1"/>
    <property type="molecule type" value="Genomic_DNA"/>
</dbReference>
<dbReference type="PANTHER" id="PTHR43179">
    <property type="entry name" value="RHAMNOSYLTRANSFERASE WBBL"/>
    <property type="match status" value="1"/>
</dbReference>
<dbReference type="Proteomes" id="UP000050413">
    <property type="component" value="Unassembled WGS sequence"/>
</dbReference>
<dbReference type="Proteomes" id="UP000182045">
    <property type="component" value="Unassembled WGS sequence"/>
</dbReference>
<organism evidence="3 4">
    <name type="scientific">Roseibaca calidilacus</name>
    <dbReference type="NCBI Taxonomy" id="1666912"/>
    <lineage>
        <taxon>Bacteria</taxon>
        <taxon>Pseudomonadati</taxon>
        <taxon>Pseudomonadota</taxon>
        <taxon>Alphaproteobacteria</taxon>
        <taxon>Rhodobacterales</taxon>
        <taxon>Paracoccaceae</taxon>
        <taxon>Roseinatronobacter</taxon>
    </lineage>
</organism>
<dbReference type="AlphaFoldDB" id="A0A0P7YQ16"/>
<reference evidence="3 4" key="1">
    <citation type="submission" date="2015-09" db="EMBL/GenBank/DDBJ databases">
        <title>Identification and resolution of microdiversity through metagenomic sequencing of parallel consortia.</title>
        <authorList>
            <person name="Nelson W.C."/>
            <person name="Romine M.F."/>
            <person name="Lindemann S.R."/>
        </authorList>
    </citation>
    <scope>NUCLEOTIDE SEQUENCE [LARGE SCALE GENOMIC DNA]</scope>
    <source>
        <strain evidence="3">HL-91</strain>
    </source>
</reference>
<feature type="transmembrane region" description="Helical" evidence="1">
    <location>
        <begin position="265"/>
        <end position="283"/>
    </location>
</feature>
<dbReference type="EMBL" id="LJSG01000016">
    <property type="protein sequence ID" value="KPP91012.1"/>
    <property type="molecule type" value="Genomic_DNA"/>
</dbReference>
<dbReference type="Gene3D" id="3.90.550.10">
    <property type="entry name" value="Spore Coat Polysaccharide Biosynthesis Protein SpsA, Chain A"/>
    <property type="match status" value="1"/>
</dbReference>
<evidence type="ECO:0000256" key="1">
    <source>
        <dbReference type="SAM" id="Phobius"/>
    </source>
</evidence>
<dbReference type="SUPFAM" id="SSF53448">
    <property type="entry name" value="Nucleotide-diphospho-sugar transferases"/>
    <property type="match status" value="1"/>
</dbReference>
<name>A0A0P7YQ16_9RHOB</name>
<dbReference type="RefSeq" id="WP_072247358.1">
    <property type="nucleotide sequence ID" value="NZ_FBYC01000004.1"/>
</dbReference>
<gene>
    <name evidence="2" type="ORF">Ga0058931_3286</name>
    <name evidence="3" type="ORF">HLUCCA05_06230</name>
</gene>
<evidence type="ECO:0000313" key="4">
    <source>
        <dbReference type="Proteomes" id="UP000050413"/>
    </source>
</evidence>
<dbReference type="GO" id="GO:0016740">
    <property type="term" value="F:transferase activity"/>
    <property type="evidence" value="ECO:0007669"/>
    <property type="project" value="UniProtKB-KW"/>
</dbReference>
<evidence type="ECO:0000313" key="5">
    <source>
        <dbReference type="Proteomes" id="UP000182045"/>
    </source>
</evidence>
<keyword evidence="1" id="KW-0812">Transmembrane</keyword>
<dbReference type="STRING" id="1666912.Ga0058931_3286"/>
<proteinExistence type="predicted"/>
<dbReference type="PANTHER" id="PTHR43179:SF7">
    <property type="entry name" value="RHAMNOSYLTRANSFERASE WBBL"/>
    <property type="match status" value="1"/>
</dbReference>
<keyword evidence="1" id="KW-1133">Transmembrane helix</keyword>
<keyword evidence="5" id="KW-1185">Reference proteome</keyword>
<protein>
    <submittedName>
        <fullName evidence="3">GT2 family glycosyl transferase</fullName>
    </submittedName>
</protein>